<dbReference type="Proteomes" id="UP000729402">
    <property type="component" value="Unassembled WGS sequence"/>
</dbReference>
<reference evidence="2" key="2">
    <citation type="submission" date="2021-02" db="EMBL/GenBank/DDBJ databases">
        <authorList>
            <person name="Kimball J.A."/>
            <person name="Haas M.W."/>
            <person name="Macchietto M."/>
            <person name="Kono T."/>
            <person name="Duquette J."/>
            <person name="Shao M."/>
        </authorList>
    </citation>
    <scope>NUCLEOTIDE SEQUENCE</scope>
    <source>
        <tissue evidence="2">Fresh leaf tissue</tissue>
    </source>
</reference>
<comment type="caution">
    <text evidence="2">The sequence shown here is derived from an EMBL/GenBank/DDBJ whole genome shotgun (WGS) entry which is preliminary data.</text>
</comment>
<reference evidence="2" key="1">
    <citation type="journal article" date="2021" name="bioRxiv">
        <title>Whole Genome Assembly and Annotation of Northern Wild Rice, Zizania palustris L., Supports a Whole Genome Duplication in the Zizania Genus.</title>
        <authorList>
            <person name="Haas M."/>
            <person name="Kono T."/>
            <person name="Macchietto M."/>
            <person name="Millas R."/>
            <person name="McGilp L."/>
            <person name="Shao M."/>
            <person name="Duquette J."/>
            <person name="Hirsch C.N."/>
            <person name="Kimball J."/>
        </authorList>
    </citation>
    <scope>NUCLEOTIDE SEQUENCE</scope>
    <source>
        <tissue evidence="2">Fresh leaf tissue</tissue>
    </source>
</reference>
<proteinExistence type="predicted"/>
<feature type="region of interest" description="Disordered" evidence="1">
    <location>
        <begin position="81"/>
        <end position="106"/>
    </location>
</feature>
<gene>
    <name evidence="2" type="ORF">GUJ93_ZPchr0002g23203</name>
</gene>
<evidence type="ECO:0000313" key="2">
    <source>
        <dbReference type="EMBL" id="KAG8056601.1"/>
    </source>
</evidence>
<organism evidence="2 3">
    <name type="scientific">Zizania palustris</name>
    <name type="common">Northern wild rice</name>
    <dbReference type="NCBI Taxonomy" id="103762"/>
    <lineage>
        <taxon>Eukaryota</taxon>
        <taxon>Viridiplantae</taxon>
        <taxon>Streptophyta</taxon>
        <taxon>Embryophyta</taxon>
        <taxon>Tracheophyta</taxon>
        <taxon>Spermatophyta</taxon>
        <taxon>Magnoliopsida</taxon>
        <taxon>Liliopsida</taxon>
        <taxon>Poales</taxon>
        <taxon>Poaceae</taxon>
        <taxon>BOP clade</taxon>
        <taxon>Oryzoideae</taxon>
        <taxon>Oryzeae</taxon>
        <taxon>Zizaniinae</taxon>
        <taxon>Zizania</taxon>
    </lineage>
</organism>
<name>A0A8J5SF82_ZIZPA</name>
<evidence type="ECO:0000313" key="3">
    <source>
        <dbReference type="Proteomes" id="UP000729402"/>
    </source>
</evidence>
<sequence length="106" mass="12029">MPFHLMSVASIYPGTSSLYKSHANLSSSLCHPLILGQNHPRWLRSRVVLHPMRHPLCSAMPMLRIVVSCSLSDYDAVEEPEYFPDVPPSPFTNQEPVYYEDDKGLE</sequence>
<evidence type="ECO:0000256" key="1">
    <source>
        <dbReference type="SAM" id="MobiDB-lite"/>
    </source>
</evidence>
<keyword evidence="3" id="KW-1185">Reference proteome</keyword>
<protein>
    <submittedName>
        <fullName evidence="2">Uncharacterized protein</fullName>
    </submittedName>
</protein>
<accession>A0A8J5SF82</accession>
<dbReference type="AlphaFoldDB" id="A0A8J5SF82"/>
<dbReference type="EMBL" id="JAAALK010000287">
    <property type="protein sequence ID" value="KAG8056601.1"/>
    <property type="molecule type" value="Genomic_DNA"/>
</dbReference>